<organism evidence="1 2">
    <name type="scientific">Sphingomonas tagetis</name>
    <dbReference type="NCBI Taxonomy" id="2949092"/>
    <lineage>
        <taxon>Bacteria</taxon>
        <taxon>Pseudomonadati</taxon>
        <taxon>Pseudomonadota</taxon>
        <taxon>Alphaproteobacteria</taxon>
        <taxon>Sphingomonadales</taxon>
        <taxon>Sphingomonadaceae</taxon>
        <taxon>Sphingomonas</taxon>
    </lineage>
</organism>
<reference evidence="1" key="1">
    <citation type="submission" date="2022-05" db="EMBL/GenBank/DDBJ databases">
        <title>Sphingomonas sp. strain MG17 Genome sequencing and assembly.</title>
        <authorList>
            <person name="Kim I."/>
        </authorList>
    </citation>
    <scope>NUCLEOTIDE SEQUENCE</scope>
    <source>
        <strain evidence="1">MG17</strain>
    </source>
</reference>
<dbReference type="Proteomes" id="UP001139451">
    <property type="component" value="Unassembled WGS sequence"/>
</dbReference>
<gene>
    <name evidence="1" type="ORF">M9978_18815</name>
</gene>
<name>A0A9X2HND8_9SPHN</name>
<protein>
    <submittedName>
        <fullName evidence="1">Uncharacterized protein</fullName>
    </submittedName>
</protein>
<dbReference type="EMBL" id="JAMLDX010000019">
    <property type="protein sequence ID" value="MCP3732479.1"/>
    <property type="molecule type" value="Genomic_DNA"/>
</dbReference>
<keyword evidence="2" id="KW-1185">Reference proteome</keyword>
<comment type="caution">
    <text evidence="1">The sequence shown here is derived from an EMBL/GenBank/DDBJ whole genome shotgun (WGS) entry which is preliminary data.</text>
</comment>
<accession>A0A9X2HND8</accession>
<dbReference type="AlphaFoldDB" id="A0A9X2HND8"/>
<sequence length="121" mass="13496">MRPPKFYIPGVSADRQEAIYGAFAATGGGSVPPNEERIYSITFQLGGVDWTATVGSQLRGVRARERKFSRRHWMDAPVFSDTEIAAIIPGHPCLIFHWGERSPWPNPFFAKDVKSVTKFSA</sequence>
<proteinExistence type="predicted"/>
<dbReference type="RefSeq" id="WP_254295977.1">
    <property type="nucleotide sequence ID" value="NZ_JAMLDX010000019.1"/>
</dbReference>
<evidence type="ECO:0000313" key="2">
    <source>
        <dbReference type="Proteomes" id="UP001139451"/>
    </source>
</evidence>
<evidence type="ECO:0000313" key="1">
    <source>
        <dbReference type="EMBL" id="MCP3732479.1"/>
    </source>
</evidence>